<name>A0ABT4Y2J9_METRE</name>
<keyword evidence="3" id="KW-1185">Reference proteome</keyword>
<feature type="region of interest" description="Disordered" evidence="1">
    <location>
        <begin position="84"/>
        <end position="122"/>
    </location>
</feature>
<evidence type="ECO:0000313" key="2">
    <source>
        <dbReference type="EMBL" id="MDA8482882.1"/>
    </source>
</evidence>
<evidence type="ECO:0000256" key="1">
    <source>
        <dbReference type="SAM" id="MobiDB-lite"/>
    </source>
</evidence>
<proteinExistence type="predicted"/>
<gene>
    <name evidence="2" type="ORF">NNO07_07360</name>
</gene>
<dbReference type="RefSeq" id="WP_271470387.1">
    <property type="nucleotide sequence ID" value="NZ_JANEWF010000004.1"/>
</dbReference>
<dbReference type="EMBL" id="JANEWF010000004">
    <property type="protein sequence ID" value="MDA8482882.1"/>
    <property type="molecule type" value="Genomic_DNA"/>
</dbReference>
<accession>A0ABT4Y2J9</accession>
<evidence type="ECO:0000313" key="3">
    <source>
        <dbReference type="Proteomes" id="UP001211689"/>
    </source>
</evidence>
<protein>
    <submittedName>
        <fullName evidence="2">Uncharacterized protein</fullName>
    </submittedName>
</protein>
<sequence>MSSRCTALNADTALPYLGQTVIMELGWDDDPEPVWRCLHVLGVVLPKEGVYEHGHFMVLNALNPDEFPHEIFWANIRTLQTVHDRPEVRPEPGGLIRSGAALPARRNRISIPSNGSTGEAHP</sequence>
<feature type="compositionally biased region" description="Polar residues" evidence="1">
    <location>
        <begin position="110"/>
        <end position="122"/>
    </location>
</feature>
<dbReference type="Proteomes" id="UP001211689">
    <property type="component" value="Unassembled WGS sequence"/>
</dbReference>
<organism evidence="2 3">
    <name type="scientific">Metapseudomonas resinovorans</name>
    <name type="common">Pseudomonas resinovorans</name>
    <dbReference type="NCBI Taxonomy" id="53412"/>
    <lineage>
        <taxon>Bacteria</taxon>
        <taxon>Pseudomonadati</taxon>
        <taxon>Pseudomonadota</taxon>
        <taxon>Gammaproteobacteria</taxon>
        <taxon>Pseudomonadales</taxon>
        <taxon>Pseudomonadaceae</taxon>
        <taxon>Metapseudomonas</taxon>
    </lineage>
</organism>
<comment type="caution">
    <text evidence="2">The sequence shown here is derived from an EMBL/GenBank/DDBJ whole genome shotgun (WGS) entry which is preliminary data.</text>
</comment>
<reference evidence="2 3" key="1">
    <citation type="submission" date="2022-07" db="EMBL/GenBank/DDBJ databases">
        <title>Genome Analysis of Selected Gammaproteobacteria from Nigerian Food snails.</title>
        <authorList>
            <person name="Okafor A.C."/>
        </authorList>
    </citation>
    <scope>NUCLEOTIDE SEQUENCE [LARGE SCALE GENOMIC DNA]</scope>
    <source>
        <strain evidence="2 3">Awg 2</strain>
    </source>
</reference>